<evidence type="ECO:0000256" key="5">
    <source>
        <dbReference type="ARBA" id="ARBA00022777"/>
    </source>
</evidence>
<keyword evidence="7" id="KW-0175">Coiled coil</keyword>
<dbReference type="PROSITE" id="PS50110">
    <property type="entry name" value="RESPONSE_REGULATORY"/>
    <property type="match status" value="1"/>
</dbReference>
<dbReference type="SMART" id="SM00387">
    <property type="entry name" value="HATPase_c"/>
    <property type="match status" value="1"/>
</dbReference>
<dbReference type="EC" id="2.7.13.3" evidence="2"/>
<dbReference type="InterPro" id="IPR000014">
    <property type="entry name" value="PAS"/>
</dbReference>
<evidence type="ECO:0000256" key="3">
    <source>
        <dbReference type="ARBA" id="ARBA00022553"/>
    </source>
</evidence>
<feature type="coiled-coil region" evidence="7">
    <location>
        <begin position="3"/>
        <end position="80"/>
    </location>
</feature>
<dbReference type="InterPro" id="IPR036097">
    <property type="entry name" value="HisK_dim/P_sf"/>
</dbReference>
<dbReference type="FunFam" id="3.30.565.10:FF:000006">
    <property type="entry name" value="Sensor histidine kinase WalK"/>
    <property type="match status" value="1"/>
</dbReference>
<keyword evidence="5" id="KW-0418">Kinase</keyword>
<evidence type="ECO:0000256" key="7">
    <source>
        <dbReference type="SAM" id="Coils"/>
    </source>
</evidence>
<dbReference type="CDD" id="cd00082">
    <property type="entry name" value="HisKA"/>
    <property type="match status" value="1"/>
</dbReference>
<dbReference type="GO" id="GO:0000155">
    <property type="term" value="F:phosphorelay sensor kinase activity"/>
    <property type="evidence" value="ECO:0007669"/>
    <property type="project" value="InterPro"/>
</dbReference>
<evidence type="ECO:0000256" key="8">
    <source>
        <dbReference type="SAM" id="MobiDB-lite"/>
    </source>
</evidence>
<dbReference type="PROSITE" id="PS50112">
    <property type="entry name" value="PAS"/>
    <property type="match status" value="1"/>
</dbReference>
<evidence type="ECO:0000256" key="2">
    <source>
        <dbReference type="ARBA" id="ARBA00012438"/>
    </source>
</evidence>
<keyword evidence="3 6" id="KW-0597">Phosphoprotein</keyword>
<dbReference type="NCBIfam" id="TIGR00229">
    <property type="entry name" value="sensory_box"/>
    <property type="match status" value="1"/>
</dbReference>
<dbReference type="Pfam" id="PF00072">
    <property type="entry name" value="Response_reg"/>
    <property type="match status" value="1"/>
</dbReference>
<keyword evidence="4" id="KW-0808">Transferase</keyword>
<dbReference type="InterPro" id="IPR003661">
    <property type="entry name" value="HisK_dim/P_dom"/>
</dbReference>
<protein>
    <recommendedName>
        <fullName evidence="2">histidine kinase</fullName>
        <ecNumber evidence="2">2.7.13.3</ecNumber>
    </recommendedName>
</protein>
<name>A0A932G0V1_UNCTE</name>
<sequence>MDLERFADKIRSANARVEVLKQHLSAYPWPPPATQVEAFEELSTTLEELHVAQEELRTQNEQLESAYREIVVERQRYEDLFEFAPDGYLVTSMEGVIQQANRAAATLLNVSPQSLEGKPLVLFVVQEEIRGFRSQLNGLYHEGPDEKEWEVRLQPRNGTPLDAALKVATVRQQGKPVALRWLIRDITGHKRAEEEIRKMNAELEHRMCERTAQLETANQMKDRFLSMLAHELRNPLSAILSAVEILKLTNASESGSYQALEILDRQVRHQASLLDDLLDLTRINCGKVSLHRKLVDLVDLTHKSAKDCQESIARAGLAFTLELPEGPIWVLGNSTRLSQVLGNLLQNAVKFTDPGGQITLRVEATPDANQATVTVRDTGIGIVPEMLPYLFDTFAQADRSLDRRRGGLGLGLALVKQLVELHGGKAFASSEGLGHGSEFTLLLPLLCPQTELRQEASPPPESAPPTRHSQAESASPQHNPRRPEDPDILTVKPLRVLLIEDNRGVSDLLRLLLERSGHTVEVAYDGAAGVEAARRFRPEVVLCDLGLPKMDGYAVATTLRRDPVTATARLIALSGYGREEDRQRSREAGFDLHLVKPVGTEELQQALGSKLSSSQP</sequence>
<feature type="domain" description="PAS" evidence="11">
    <location>
        <begin position="73"/>
        <end position="128"/>
    </location>
</feature>
<dbReference type="SUPFAM" id="SSF52172">
    <property type="entry name" value="CheY-like"/>
    <property type="match status" value="1"/>
</dbReference>
<dbReference type="Pfam" id="PF00512">
    <property type="entry name" value="HisKA"/>
    <property type="match status" value="1"/>
</dbReference>
<dbReference type="InterPro" id="IPR011006">
    <property type="entry name" value="CheY-like_superfamily"/>
</dbReference>
<dbReference type="CDD" id="cd17580">
    <property type="entry name" value="REC_2_DhkD-like"/>
    <property type="match status" value="1"/>
</dbReference>
<feature type="domain" description="Histidine kinase" evidence="9">
    <location>
        <begin position="227"/>
        <end position="447"/>
    </location>
</feature>
<feature type="domain" description="Response regulatory" evidence="10">
    <location>
        <begin position="495"/>
        <end position="611"/>
    </location>
</feature>
<dbReference type="PANTHER" id="PTHR43047">
    <property type="entry name" value="TWO-COMPONENT HISTIDINE PROTEIN KINASE"/>
    <property type="match status" value="1"/>
</dbReference>
<dbReference type="Proteomes" id="UP000769766">
    <property type="component" value="Unassembled WGS sequence"/>
</dbReference>
<dbReference type="Gene3D" id="3.30.450.20">
    <property type="entry name" value="PAS domain"/>
    <property type="match status" value="1"/>
</dbReference>
<accession>A0A932G0V1</accession>
<dbReference type="PROSITE" id="PS50113">
    <property type="entry name" value="PAC"/>
    <property type="match status" value="1"/>
</dbReference>
<dbReference type="GO" id="GO:0006355">
    <property type="term" value="P:regulation of DNA-templated transcription"/>
    <property type="evidence" value="ECO:0007669"/>
    <property type="project" value="InterPro"/>
</dbReference>
<dbReference type="Pfam" id="PF02518">
    <property type="entry name" value="HATPase_c"/>
    <property type="match status" value="1"/>
</dbReference>
<evidence type="ECO:0000256" key="6">
    <source>
        <dbReference type="PROSITE-ProRule" id="PRU00169"/>
    </source>
</evidence>
<feature type="region of interest" description="Disordered" evidence="8">
    <location>
        <begin position="452"/>
        <end position="487"/>
    </location>
</feature>
<evidence type="ECO:0000256" key="4">
    <source>
        <dbReference type="ARBA" id="ARBA00022679"/>
    </source>
</evidence>
<evidence type="ECO:0000259" key="12">
    <source>
        <dbReference type="PROSITE" id="PS50113"/>
    </source>
</evidence>
<evidence type="ECO:0000259" key="11">
    <source>
        <dbReference type="PROSITE" id="PS50112"/>
    </source>
</evidence>
<dbReference type="InterPro" id="IPR004358">
    <property type="entry name" value="Sig_transdc_His_kin-like_C"/>
</dbReference>
<dbReference type="AlphaFoldDB" id="A0A932G0V1"/>
<dbReference type="InterPro" id="IPR003594">
    <property type="entry name" value="HATPase_dom"/>
</dbReference>
<dbReference type="InterPro" id="IPR001789">
    <property type="entry name" value="Sig_transdc_resp-reg_receiver"/>
</dbReference>
<dbReference type="SUPFAM" id="SSF55874">
    <property type="entry name" value="ATPase domain of HSP90 chaperone/DNA topoisomerase II/histidine kinase"/>
    <property type="match status" value="1"/>
</dbReference>
<dbReference type="InterPro" id="IPR000700">
    <property type="entry name" value="PAS-assoc_C"/>
</dbReference>
<dbReference type="SMART" id="SM00091">
    <property type="entry name" value="PAS"/>
    <property type="match status" value="1"/>
</dbReference>
<dbReference type="Gene3D" id="1.10.287.130">
    <property type="match status" value="1"/>
</dbReference>
<dbReference type="SUPFAM" id="SSF47384">
    <property type="entry name" value="Homodimeric domain of signal transducing histidine kinase"/>
    <property type="match status" value="1"/>
</dbReference>
<dbReference type="PROSITE" id="PS50109">
    <property type="entry name" value="HIS_KIN"/>
    <property type="match status" value="1"/>
</dbReference>
<comment type="catalytic activity">
    <reaction evidence="1">
        <text>ATP + protein L-histidine = ADP + protein N-phospho-L-histidine.</text>
        <dbReference type="EC" id="2.7.13.3"/>
    </reaction>
</comment>
<dbReference type="Pfam" id="PF00989">
    <property type="entry name" value="PAS"/>
    <property type="match status" value="1"/>
</dbReference>
<evidence type="ECO:0000313" key="14">
    <source>
        <dbReference type="Proteomes" id="UP000769766"/>
    </source>
</evidence>
<dbReference type="InterPro" id="IPR013767">
    <property type="entry name" value="PAS_fold"/>
</dbReference>
<dbReference type="InterPro" id="IPR036890">
    <property type="entry name" value="HATPase_C_sf"/>
</dbReference>
<dbReference type="SMART" id="SM00388">
    <property type="entry name" value="HisKA"/>
    <property type="match status" value="1"/>
</dbReference>
<comment type="caution">
    <text evidence="13">The sequence shown here is derived from an EMBL/GenBank/DDBJ whole genome shotgun (WGS) entry which is preliminary data.</text>
</comment>
<evidence type="ECO:0000259" key="10">
    <source>
        <dbReference type="PROSITE" id="PS50110"/>
    </source>
</evidence>
<evidence type="ECO:0000259" key="9">
    <source>
        <dbReference type="PROSITE" id="PS50109"/>
    </source>
</evidence>
<gene>
    <name evidence="13" type="ORF">HYY20_07445</name>
</gene>
<dbReference type="SMART" id="SM00448">
    <property type="entry name" value="REC"/>
    <property type="match status" value="1"/>
</dbReference>
<feature type="modified residue" description="4-aspartylphosphate" evidence="6">
    <location>
        <position position="544"/>
    </location>
</feature>
<dbReference type="Gene3D" id="3.40.50.2300">
    <property type="match status" value="1"/>
</dbReference>
<dbReference type="SUPFAM" id="SSF55785">
    <property type="entry name" value="PYP-like sensor domain (PAS domain)"/>
    <property type="match status" value="1"/>
</dbReference>
<feature type="compositionally biased region" description="Polar residues" evidence="8">
    <location>
        <begin position="467"/>
        <end position="478"/>
    </location>
</feature>
<reference evidence="13" key="1">
    <citation type="submission" date="2020-07" db="EMBL/GenBank/DDBJ databases">
        <title>Huge and variable diversity of episymbiotic CPR bacteria and DPANN archaea in groundwater ecosystems.</title>
        <authorList>
            <person name="He C.Y."/>
            <person name="Keren R."/>
            <person name="Whittaker M."/>
            <person name="Farag I.F."/>
            <person name="Doudna J."/>
            <person name="Cate J.H.D."/>
            <person name="Banfield J.F."/>
        </authorList>
    </citation>
    <scope>NUCLEOTIDE SEQUENCE</scope>
    <source>
        <strain evidence="13">NC_groundwater_672_Ag_B-0.1um_62_36</strain>
    </source>
</reference>
<evidence type="ECO:0000313" key="13">
    <source>
        <dbReference type="EMBL" id="MBI2876700.1"/>
    </source>
</evidence>
<organism evidence="13 14">
    <name type="scientific">Tectimicrobiota bacterium</name>
    <dbReference type="NCBI Taxonomy" id="2528274"/>
    <lineage>
        <taxon>Bacteria</taxon>
        <taxon>Pseudomonadati</taxon>
        <taxon>Nitrospinota/Tectimicrobiota group</taxon>
        <taxon>Candidatus Tectimicrobiota</taxon>
    </lineage>
</organism>
<dbReference type="EMBL" id="JACPRF010000224">
    <property type="protein sequence ID" value="MBI2876700.1"/>
    <property type="molecule type" value="Genomic_DNA"/>
</dbReference>
<dbReference type="InterPro" id="IPR035965">
    <property type="entry name" value="PAS-like_dom_sf"/>
</dbReference>
<proteinExistence type="predicted"/>
<dbReference type="InterPro" id="IPR005467">
    <property type="entry name" value="His_kinase_dom"/>
</dbReference>
<feature type="domain" description="PAC" evidence="12">
    <location>
        <begin position="147"/>
        <end position="198"/>
    </location>
</feature>
<dbReference type="PRINTS" id="PR00344">
    <property type="entry name" value="BCTRLSENSOR"/>
</dbReference>
<evidence type="ECO:0000256" key="1">
    <source>
        <dbReference type="ARBA" id="ARBA00000085"/>
    </source>
</evidence>
<dbReference type="CDD" id="cd00130">
    <property type="entry name" value="PAS"/>
    <property type="match status" value="1"/>
</dbReference>
<dbReference type="Gene3D" id="3.30.565.10">
    <property type="entry name" value="Histidine kinase-like ATPase, C-terminal domain"/>
    <property type="match status" value="1"/>
</dbReference>